<dbReference type="GO" id="GO:0016805">
    <property type="term" value="F:dipeptidase activity"/>
    <property type="evidence" value="ECO:0007669"/>
    <property type="project" value="TreeGrafter"/>
</dbReference>
<dbReference type="EC" id="3.5.1.-" evidence="3"/>
<dbReference type="InterPro" id="IPR036264">
    <property type="entry name" value="Bact_exopeptidase_dim_dom"/>
</dbReference>
<dbReference type="GO" id="GO:0046872">
    <property type="term" value="F:metal ion binding"/>
    <property type="evidence" value="ECO:0007669"/>
    <property type="project" value="UniProtKB-KW"/>
</dbReference>
<dbReference type="SUPFAM" id="SSF53187">
    <property type="entry name" value="Zn-dependent exopeptidases"/>
    <property type="match status" value="1"/>
</dbReference>
<organism evidence="3 4">
    <name type="scientific">Veillonella criceti</name>
    <dbReference type="NCBI Taxonomy" id="103891"/>
    <lineage>
        <taxon>Bacteria</taxon>
        <taxon>Bacillati</taxon>
        <taxon>Bacillota</taxon>
        <taxon>Negativicutes</taxon>
        <taxon>Veillonellales</taxon>
        <taxon>Veillonellaceae</taxon>
        <taxon>Veillonella</taxon>
    </lineage>
</organism>
<evidence type="ECO:0000313" key="4">
    <source>
        <dbReference type="Proteomes" id="UP000255367"/>
    </source>
</evidence>
<dbReference type="RefSeq" id="WP_115310959.1">
    <property type="nucleotide sequence ID" value="NZ_UHIO01000001.1"/>
</dbReference>
<dbReference type="InterPro" id="IPR017439">
    <property type="entry name" value="Amidohydrolase"/>
</dbReference>
<evidence type="ECO:0000259" key="2">
    <source>
        <dbReference type="Pfam" id="PF07687"/>
    </source>
</evidence>
<dbReference type="InterPro" id="IPR052030">
    <property type="entry name" value="Peptidase_M20/M20A_hydrolases"/>
</dbReference>
<dbReference type="PANTHER" id="PTHR30575:SF3">
    <property type="entry name" value="PEPTIDASE M20 DIMERISATION DOMAIN-CONTAINING PROTEIN"/>
    <property type="match status" value="1"/>
</dbReference>
<dbReference type="GO" id="GO:0005737">
    <property type="term" value="C:cytoplasm"/>
    <property type="evidence" value="ECO:0007669"/>
    <property type="project" value="TreeGrafter"/>
</dbReference>
<feature type="binding site" evidence="1">
    <location>
        <position position="407"/>
    </location>
    <ligand>
        <name>Mn(2+)</name>
        <dbReference type="ChEBI" id="CHEBI:29035"/>
        <label>2</label>
    </ligand>
</feature>
<protein>
    <submittedName>
        <fullName evidence="3">Indole-3-acetyl-aspartic acid hydrolase</fullName>
        <ecNumber evidence="3">3.5.1.-</ecNumber>
    </submittedName>
</protein>
<evidence type="ECO:0000313" key="3">
    <source>
        <dbReference type="EMBL" id="SUP44893.1"/>
    </source>
</evidence>
<dbReference type="AlphaFoldDB" id="A0A380NQ03"/>
<dbReference type="Pfam" id="PF07687">
    <property type="entry name" value="M20_dimer"/>
    <property type="match status" value="1"/>
</dbReference>
<feature type="binding site" evidence="1">
    <location>
        <position position="186"/>
    </location>
    <ligand>
        <name>Mn(2+)</name>
        <dbReference type="ChEBI" id="CHEBI:29035"/>
        <label>2</label>
    </ligand>
</feature>
<dbReference type="PIRSF" id="PIRSF005962">
    <property type="entry name" value="Pept_M20D_amidohydro"/>
    <property type="match status" value="1"/>
</dbReference>
<sequence length="437" mass="47447">MSTYKSIAFANDNRDRFITLRRDLHQHPEPGWLEYRTAAIAADRLTELGYDLKVGKEVIHAESRMGLPSEEAMKQAMERAISEGANPKWVEAMGYGFTGMVATLHIDDQGPVVAFRADIDSNDVVEAQTDDHLPAKEGFSSKHDRAMHACGHDAHLTMALGLAEYIISHKEALHGTFKLILQPAEEGVRGAKAMRDAGVVDDVDYFFGMHIGINKAIANCLACMNFGFLATTKLDVEFKGYSSHAGASPELGKNALLAACTAALNLQAISRHSKGNSCINVGVLNAGTGRNVIPDTAYLQIETRGETGDVNEYIRKRAYEVLQGAAAMYDNEVIIREMGSAPACVNSEALAKEVQVLAKDMGLFRDVPLTNTGGGSEDCAYFLERVIEHGGQATYMILGSDIKAPHHNPRFDIDEADMINGIAVAGAIVETYLNKTK</sequence>
<accession>A0A380NQ03</accession>
<dbReference type="PANTHER" id="PTHR30575">
    <property type="entry name" value="PEPTIDASE M20"/>
    <property type="match status" value="1"/>
</dbReference>
<keyword evidence="3" id="KW-0378">Hydrolase</keyword>
<feature type="binding site" evidence="1">
    <location>
        <position position="150"/>
    </location>
    <ligand>
        <name>Mn(2+)</name>
        <dbReference type="ChEBI" id="CHEBI:29035"/>
        <label>2</label>
    </ligand>
</feature>
<keyword evidence="4" id="KW-1185">Reference proteome</keyword>
<keyword evidence="1" id="KW-0479">Metal-binding</keyword>
<dbReference type="InterPro" id="IPR011650">
    <property type="entry name" value="Peptidase_M20_dimer"/>
</dbReference>
<name>A0A380NQ03_9FIRM</name>
<dbReference type="GO" id="GO:0046657">
    <property type="term" value="P:folic acid catabolic process"/>
    <property type="evidence" value="ECO:0007669"/>
    <property type="project" value="TreeGrafter"/>
</dbReference>
<gene>
    <name evidence="3" type="primary">iaaH</name>
    <name evidence="3" type="ORF">NCTC12020_01891</name>
</gene>
<dbReference type="Proteomes" id="UP000255367">
    <property type="component" value="Unassembled WGS sequence"/>
</dbReference>
<dbReference type="NCBIfam" id="TIGR01891">
    <property type="entry name" value="amidohydrolases"/>
    <property type="match status" value="1"/>
</dbReference>
<feature type="binding site" evidence="1">
    <location>
        <position position="210"/>
    </location>
    <ligand>
        <name>Mn(2+)</name>
        <dbReference type="ChEBI" id="CHEBI:29035"/>
        <label>2</label>
    </ligand>
</feature>
<dbReference type="EMBL" id="UHIO01000001">
    <property type="protein sequence ID" value="SUP44893.1"/>
    <property type="molecule type" value="Genomic_DNA"/>
</dbReference>
<dbReference type="Pfam" id="PF01546">
    <property type="entry name" value="Peptidase_M20"/>
    <property type="match status" value="1"/>
</dbReference>
<dbReference type="SUPFAM" id="SSF55031">
    <property type="entry name" value="Bacterial exopeptidase dimerisation domain"/>
    <property type="match status" value="1"/>
</dbReference>
<dbReference type="InterPro" id="IPR002933">
    <property type="entry name" value="Peptidase_M20"/>
</dbReference>
<proteinExistence type="predicted"/>
<evidence type="ECO:0000256" key="1">
    <source>
        <dbReference type="PIRSR" id="PIRSR005962-1"/>
    </source>
</evidence>
<comment type="cofactor">
    <cofactor evidence="1">
        <name>Mn(2+)</name>
        <dbReference type="ChEBI" id="CHEBI:29035"/>
    </cofactor>
    <text evidence="1">The Mn(2+) ion enhances activity.</text>
</comment>
<dbReference type="OrthoDB" id="1633187at2"/>
<keyword evidence="1" id="KW-0464">Manganese</keyword>
<feature type="binding site" evidence="1">
    <location>
        <position position="152"/>
    </location>
    <ligand>
        <name>Mn(2+)</name>
        <dbReference type="ChEBI" id="CHEBI:29035"/>
        <label>2</label>
    </ligand>
</feature>
<dbReference type="GO" id="GO:0071713">
    <property type="term" value="F:para-aminobenzoyl-glutamate hydrolase activity"/>
    <property type="evidence" value="ECO:0007669"/>
    <property type="project" value="TreeGrafter"/>
</dbReference>
<feature type="domain" description="Peptidase M20 dimerisation" evidence="2">
    <location>
        <begin position="235"/>
        <end position="324"/>
    </location>
</feature>
<dbReference type="Gene3D" id="3.40.630.10">
    <property type="entry name" value="Zn peptidases"/>
    <property type="match status" value="1"/>
</dbReference>
<reference evidence="3 4" key="1">
    <citation type="submission" date="2018-06" db="EMBL/GenBank/DDBJ databases">
        <authorList>
            <consortium name="Pathogen Informatics"/>
            <person name="Doyle S."/>
        </authorList>
    </citation>
    <scope>NUCLEOTIDE SEQUENCE [LARGE SCALE GENOMIC DNA]</scope>
    <source>
        <strain evidence="3 4">NCTC12020</strain>
    </source>
</reference>